<dbReference type="RefSeq" id="WP_174409466.1">
    <property type="nucleotide sequence ID" value="NZ_BLVP01000007.1"/>
</dbReference>
<dbReference type="GO" id="GO:0005524">
    <property type="term" value="F:ATP binding"/>
    <property type="evidence" value="ECO:0007669"/>
    <property type="project" value="UniProtKB-UniRule"/>
</dbReference>
<dbReference type="EMBL" id="BLVP01000007">
    <property type="protein sequence ID" value="GFM36815.1"/>
    <property type="molecule type" value="Genomic_DNA"/>
</dbReference>
<dbReference type="SUPFAM" id="SSF56059">
    <property type="entry name" value="Glutathione synthetase ATP-binding domain-like"/>
    <property type="match status" value="1"/>
</dbReference>
<evidence type="ECO:0000313" key="6">
    <source>
        <dbReference type="Proteomes" id="UP000503820"/>
    </source>
</evidence>
<evidence type="ECO:0000256" key="2">
    <source>
        <dbReference type="ARBA" id="ARBA00022598"/>
    </source>
</evidence>
<reference evidence="5 6" key="1">
    <citation type="submission" date="2020-05" db="EMBL/GenBank/DDBJ databases">
        <title>Draft genome sequence of Desulfovibrio psychrotolerans JS1T.</title>
        <authorList>
            <person name="Ueno A."/>
            <person name="Tamazawa S."/>
            <person name="Tamamura S."/>
            <person name="Murakami T."/>
            <person name="Kiyama T."/>
            <person name="Inomata H."/>
            <person name="Amano Y."/>
            <person name="Miyakawa K."/>
            <person name="Tamaki H."/>
            <person name="Naganuma T."/>
            <person name="Kaneko K."/>
        </authorList>
    </citation>
    <scope>NUCLEOTIDE SEQUENCE [LARGE SCALE GENOMIC DNA]</scope>
    <source>
        <strain evidence="5 6">JS1</strain>
    </source>
</reference>
<dbReference type="Gene3D" id="3.30.470.20">
    <property type="entry name" value="ATP-grasp fold, B domain"/>
    <property type="match status" value="1"/>
</dbReference>
<comment type="caution">
    <text evidence="5">The sequence shown here is derived from an EMBL/GenBank/DDBJ whole genome shotgun (WGS) entry which is preliminary data.</text>
</comment>
<keyword evidence="6" id="KW-1185">Reference proteome</keyword>
<dbReference type="GO" id="GO:0046872">
    <property type="term" value="F:metal ion binding"/>
    <property type="evidence" value="ECO:0007669"/>
    <property type="project" value="InterPro"/>
</dbReference>
<proteinExistence type="inferred from homology"/>
<comment type="similarity">
    <text evidence="1">Belongs to the D-alanine--D-alanine ligase family.</text>
</comment>
<keyword evidence="3" id="KW-0067">ATP-binding</keyword>
<dbReference type="AlphaFoldDB" id="A0A7J0BUH9"/>
<evidence type="ECO:0000256" key="1">
    <source>
        <dbReference type="ARBA" id="ARBA00010871"/>
    </source>
</evidence>
<keyword evidence="3" id="KW-0547">Nucleotide-binding</keyword>
<dbReference type="GO" id="GO:0008716">
    <property type="term" value="F:D-alanine-D-alanine ligase activity"/>
    <property type="evidence" value="ECO:0007669"/>
    <property type="project" value="InterPro"/>
</dbReference>
<name>A0A7J0BUH9_9BACT</name>
<sequence length="378" mass="39722">MRVTVIHNALNGNRPDQEDTLVQAHAVHGALESLGVASSVLPVTLNLEDARRQLAAARPDVVFNLVEELADDIRLAPMAPALLAHMGLPFTGSDAASLTLSGDKVLCKRVLAAAGVPSPAWILPDGTGDLTGDLTGGISGAGKGMGTGAATGPGSAFTPARYICKSVHEHASLGLDDDCVVHARSPEEVTARLALFTRRHGGQWFAERFVDGREFNVAMLESETGGDPQVLSPAEMEFCDFGPDRPKIVGYAAKWDESAFEYAHTVRAFPFAGTDAAHPQHATHPLHTVLREAATACWHAFGLSGYARVDFRVDGTGTPGDPYVPYAIDVNTNPCIAPDAGLAAAAAMDGLPYPGLVLRVVHAALRRHAGISQPHTAA</sequence>
<dbReference type="Pfam" id="PF07478">
    <property type="entry name" value="Dala_Dala_lig_C"/>
    <property type="match status" value="1"/>
</dbReference>
<accession>A0A7J0BUH9</accession>
<protein>
    <submittedName>
        <fullName evidence="5">D-alanine--D-alanine ligase</fullName>
    </submittedName>
</protein>
<dbReference type="Proteomes" id="UP000503820">
    <property type="component" value="Unassembled WGS sequence"/>
</dbReference>
<dbReference type="InterPro" id="IPR011761">
    <property type="entry name" value="ATP-grasp"/>
</dbReference>
<feature type="domain" description="ATP-grasp" evidence="4">
    <location>
        <begin position="108"/>
        <end position="362"/>
    </location>
</feature>
<organism evidence="5 6">
    <name type="scientific">Desulfovibrio psychrotolerans</name>
    <dbReference type="NCBI Taxonomy" id="415242"/>
    <lineage>
        <taxon>Bacteria</taxon>
        <taxon>Pseudomonadati</taxon>
        <taxon>Thermodesulfobacteriota</taxon>
        <taxon>Desulfovibrionia</taxon>
        <taxon>Desulfovibrionales</taxon>
        <taxon>Desulfovibrionaceae</taxon>
        <taxon>Desulfovibrio</taxon>
    </lineage>
</organism>
<dbReference type="PANTHER" id="PTHR23132:SF23">
    <property type="entry name" value="D-ALANINE--D-ALANINE LIGASE B"/>
    <property type="match status" value="1"/>
</dbReference>
<evidence type="ECO:0000313" key="5">
    <source>
        <dbReference type="EMBL" id="GFM36815.1"/>
    </source>
</evidence>
<dbReference type="InterPro" id="IPR011095">
    <property type="entry name" value="Dala_Dala_lig_C"/>
</dbReference>
<evidence type="ECO:0000259" key="4">
    <source>
        <dbReference type="PROSITE" id="PS50975"/>
    </source>
</evidence>
<evidence type="ECO:0000256" key="3">
    <source>
        <dbReference type="PROSITE-ProRule" id="PRU00409"/>
    </source>
</evidence>
<dbReference type="PANTHER" id="PTHR23132">
    <property type="entry name" value="D-ALANINE--D-ALANINE LIGASE"/>
    <property type="match status" value="1"/>
</dbReference>
<gene>
    <name evidence="5" type="primary">ddlA</name>
    <name evidence="5" type="ORF">DSM19430T_14990</name>
</gene>
<keyword evidence="2 5" id="KW-0436">Ligase</keyword>
<dbReference type="PROSITE" id="PS50975">
    <property type="entry name" value="ATP_GRASP"/>
    <property type="match status" value="1"/>
</dbReference>